<comment type="similarity">
    <text evidence="1">Belongs to the asp23 family.</text>
</comment>
<feature type="region of interest" description="Disordered" evidence="2">
    <location>
        <begin position="133"/>
        <end position="165"/>
    </location>
</feature>
<dbReference type="RefSeq" id="WP_089243934.1">
    <property type="nucleotide sequence ID" value="NZ_FZPH01000001.1"/>
</dbReference>
<dbReference type="Pfam" id="PF03780">
    <property type="entry name" value="Asp23"/>
    <property type="match status" value="1"/>
</dbReference>
<dbReference type="Proteomes" id="UP000198362">
    <property type="component" value="Unassembled WGS sequence"/>
</dbReference>
<dbReference type="InterPro" id="IPR005531">
    <property type="entry name" value="Asp23"/>
</dbReference>
<name>A0A239GIB7_9ACTN</name>
<evidence type="ECO:0000256" key="2">
    <source>
        <dbReference type="SAM" id="MobiDB-lite"/>
    </source>
</evidence>
<dbReference type="AlphaFoldDB" id="A0A239GIB7"/>
<evidence type="ECO:0000313" key="4">
    <source>
        <dbReference type="Proteomes" id="UP000198362"/>
    </source>
</evidence>
<feature type="compositionally biased region" description="Low complexity" evidence="2">
    <location>
        <begin position="149"/>
        <end position="165"/>
    </location>
</feature>
<protein>
    <submittedName>
        <fullName evidence="3">Uncharacterized conserved protein YloU, alkaline shock protein (Asp23) family</fullName>
    </submittedName>
</protein>
<dbReference type="PANTHER" id="PTHR34297">
    <property type="entry name" value="HYPOTHETICAL CYTOSOLIC PROTEIN-RELATED"/>
    <property type="match status" value="1"/>
</dbReference>
<keyword evidence="4" id="KW-1185">Reference proteome</keyword>
<proteinExistence type="inferred from homology"/>
<organism evidence="3 4">
    <name type="scientific">Asanoa hainanensis</name>
    <dbReference type="NCBI Taxonomy" id="560556"/>
    <lineage>
        <taxon>Bacteria</taxon>
        <taxon>Bacillati</taxon>
        <taxon>Actinomycetota</taxon>
        <taxon>Actinomycetes</taxon>
        <taxon>Micromonosporales</taxon>
        <taxon>Micromonosporaceae</taxon>
        <taxon>Asanoa</taxon>
    </lineage>
</organism>
<evidence type="ECO:0000256" key="1">
    <source>
        <dbReference type="ARBA" id="ARBA00005721"/>
    </source>
</evidence>
<dbReference type="EMBL" id="FZPH01000001">
    <property type="protein sequence ID" value="SNS67804.1"/>
    <property type="molecule type" value="Genomic_DNA"/>
</dbReference>
<gene>
    <name evidence="3" type="ORF">SAMN05421812_101373</name>
</gene>
<dbReference type="PANTHER" id="PTHR34297:SF3">
    <property type="entry name" value="ALKALINE SHOCK PROTEIN 23"/>
    <property type="match status" value="1"/>
</dbReference>
<evidence type="ECO:0000313" key="3">
    <source>
        <dbReference type="EMBL" id="SNS67804.1"/>
    </source>
</evidence>
<feature type="region of interest" description="Disordered" evidence="2">
    <location>
        <begin position="1"/>
        <end position="23"/>
    </location>
</feature>
<accession>A0A239GIB7</accession>
<feature type="compositionally biased region" description="Polar residues" evidence="2">
    <location>
        <begin position="1"/>
        <end position="13"/>
    </location>
</feature>
<reference evidence="3 4" key="1">
    <citation type="submission" date="2017-06" db="EMBL/GenBank/DDBJ databases">
        <authorList>
            <person name="Kim H.J."/>
            <person name="Triplett B.A."/>
        </authorList>
    </citation>
    <scope>NUCLEOTIDE SEQUENCE [LARGE SCALE GENOMIC DNA]</scope>
    <source>
        <strain evidence="3 4">CGMCC 4.5593</strain>
    </source>
</reference>
<dbReference type="OrthoDB" id="9808942at2"/>
<sequence length="165" mass="16613">MTQTASRTDTQQHLRGGGQNGDGKITVADGVVQKIAGMAAREVSGVYAMGTGTARTMGAVKEALPGTTSSPAQGVGVEVGENEAAVDLDIVVDYGVSASEIGRGIQRNVKSSIEKMTGLDVVEVNVNINDVHLPDDSEGLTSGSGSGSGSFSTNANSSGGQTRVS</sequence>